<dbReference type="InterPro" id="IPR035965">
    <property type="entry name" value="PAS-like_dom_sf"/>
</dbReference>
<protein>
    <submittedName>
        <fullName evidence="8">Methyl-accepting chemotaxis protein</fullName>
    </submittedName>
</protein>
<dbReference type="AlphaFoldDB" id="A0A9E7R5Y3"/>
<evidence type="ECO:0000256" key="2">
    <source>
        <dbReference type="ARBA" id="ARBA00029447"/>
    </source>
</evidence>
<evidence type="ECO:0000256" key="4">
    <source>
        <dbReference type="SAM" id="Coils"/>
    </source>
</evidence>
<feature type="domain" description="PAS" evidence="7">
    <location>
        <begin position="87"/>
        <end position="128"/>
    </location>
</feature>
<dbReference type="CDD" id="cd00130">
    <property type="entry name" value="PAS"/>
    <property type="match status" value="1"/>
</dbReference>
<evidence type="ECO:0000259" key="7">
    <source>
        <dbReference type="PROSITE" id="PS50112"/>
    </source>
</evidence>
<proteinExistence type="inferred from homology"/>
<dbReference type="GO" id="GO:0006355">
    <property type="term" value="P:regulation of DNA-templated transcription"/>
    <property type="evidence" value="ECO:0007669"/>
    <property type="project" value="InterPro"/>
</dbReference>
<dbReference type="GO" id="GO:0016020">
    <property type="term" value="C:membrane"/>
    <property type="evidence" value="ECO:0007669"/>
    <property type="project" value="InterPro"/>
</dbReference>
<evidence type="ECO:0000256" key="1">
    <source>
        <dbReference type="ARBA" id="ARBA00023224"/>
    </source>
</evidence>
<dbReference type="InterPro" id="IPR004089">
    <property type="entry name" value="MCPsignal_dom"/>
</dbReference>
<comment type="similarity">
    <text evidence="2">Belongs to the methyl-accepting chemotaxis (MCP) protein family.</text>
</comment>
<dbReference type="SMART" id="SM00283">
    <property type="entry name" value="MA"/>
    <property type="match status" value="1"/>
</dbReference>
<evidence type="ECO:0000259" key="6">
    <source>
        <dbReference type="PROSITE" id="PS50111"/>
    </source>
</evidence>
<keyword evidence="9" id="KW-1185">Reference proteome</keyword>
<organism evidence="8 9">
    <name type="scientific">Salinirubellus salinus</name>
    <dbReference type="NCBI Taxonomy" id="1364945"/>
    <lineage>
        <taxon>Archaea</taxon>
        <taxon>Methanobacteriati</taxon>
        <taxon>Methanobacteriota</taxon>
        <taxon>Stenosarchaea group</taxon>
        <taxon>Halobacteria</taxon>
        <taxon>Halobacteriales</taxon>
        <taxon>Natronomonadaceae</taxon>
        <taxon>Salinirubellus</taxon>
    </lineage>
</organism>
<feature type="compositionally biased region" description="Basic and acidic residues" evidence="5">
    <location>
        <begin position="20"/>
        <end position="49"/>
    </location>
</feature>
<dbReference type="Gene3D" id="3.30.450.20">
    <property type="entry name" value="PAS domain"/>
    <property type="match status" value="1"/>
</dbReference>
<evidence type="ECO:0000256" key="5">
    <source>
        <dbReference type="SAM" id="MobiDB-lite"/>
    </source>
</evidence>
<dbReference type="GeneID" id="74942571"/>
<dbReference type="InterPro" id="IPR013767">
    <property type="entry name" value="PAS_fold"/>
</dbReference>
<feature type="region of interest" description="Disordered" evidence="5">
    <location>
        <begin position="20"/>
        <end position="79"/>
    </location>
</feature>
<feature type="coiled-coil region" evidence="4">
    <location>
        <begin position="495"/>
        <end position="525"/>
    </location>
</feature>
<dbReference type="Gene3D" id="1.10.287.950">
    <property type="entry name" value="Methyl-accepting chemotaxis protein"/>
    <property type="match status" value="1"/>
</dbReference>
<dbReference type="Pfam" id="PF00989">
    <property type="entry name" value="PAS"/>
    <property type="match status" value="1"/>
</dbReference>
<evidence type="ECO:0000313" key="8">
    <source>
        <dbReference type="EMBL" id="UWM56429.1"/>
    </source>
</evidence>
<dbReference type="PANTHER" id="PTHR32089:SF112">
    <property type="entry name" value="LYSOZYME-LIKE PROTEIN-RELATED"/>
    <property type="match status" value="1"/>
</dbReference>
<dbReference type="PANTHER" id="PTHR32089">
    <property type="entry name" value="METHYL-ACCEPTING CHEMOTAXIS PROTEIN MCPB"/>
    <property type="match status" value="1"/>
</dbReference>
<feature type="domain" description="Methyl-accepting transducer" evidence="6">
    <location>
        <begin position="280"/>
        <end position="551"/>
    </location>
</feature>
<sequence length="561" mass="59578">MFGQFRRRARAALDAWRTAERAVGDTRGGRESVARSDGGVDVKTGDPTDHSTPGPDATPGDDEHAGNPADGSTAGGKQSDLLDTETLLDAVPVCVFVLSPEREVRHWNRAAEELCGTPRDQVVGTDEVSVAFYQDGRRAMTLADKVVEAPESADTEYGVARSSDVSYTRYEDTSTMVDARGHEVEIWFTAQPVYRGGEFAGVVEMVHDRSDDVREREAVEELVGEVTDTLAALGDGDLSARASATGVDTGALDADLLTVLEQVNETAAGLERIAESVETTTERLADRIDAAVERAGAIDERTGDQHAALTATLEEVGSFERRMSSMADAAERVAASAEAVRESAASGSLAGEEAREATDRIVESGERVADRMAELEEHVENVVEVVEVISDVAERTNLLALNASIEAARAGGEGTGFEVVAREVKTLAEETRTRTTEIRDEVETIREHTDETVAAVEDSNDRIDGAGEHIEAALDGLEAVTHEAKGAAAGIEEVAEDTEANAERVVEVREELETAADRSDEVAAESAEIATVASQQAAAVEELAAAVAELTEADADADRAD</sequence>
<gene>
    <name evidence="8" type="ORF">N0B31_09075</name>
</gene>
<dbReference type="EMBL" id="CP104003">
    <property type="protein sequence ID" value="UWM56429.1"/>
    <property type="molecule type" value="Genomic_DNA"/>
</dbReference>
<dbReference type="KEGG" id="ssai:N0B31_09075"/>
<keyword evidence="1 3" id="KW-0807">Transducer</keyword>
<dbReference type="Proteomes" id="UP001057580">
    <property type="component" value="Chromosome"/>
</dbReference>
<evidence type="ECO:0000313" key="9">
    <source>
        <dbReference type="Proteomes" id="UP001057580"/>
    </source>
</evidence>
<dbReference type="PROSITE" id="PS50111">
    <property type="entry name" value="CHEMOTAXIS_TRANSDUC_2"/>
    <property type="match status" value="1"/>
</dbReference>
<dbReference type="Pfam" id="PF00015">
    <property type="entry name" value="MCPsignal"/>
    <property type="match status" value="1"/>
</dbReference>
<dbReference type="SUPFAM" id="SSF58104">
    <property type="entry name" value="Methyl-accepting chemotaxis protein (MCP) signaling domain"/>
    <property type="match status" value="1"/>
</dbReference>
<dbReference type="RefSeq" id="WP_260643543.1">
    <property type="nucleotide sequence ID" value="NZ_CP104003.1"/>
</dbReference>
<dbReference type="GO" id="GO:0007165">
    <property type="term" value="P:signal transduction"/>
    <property type="evidence" value="ECO:0007669"/>
    <property type="project" value="UniProtKB-KW"/>
</dbReference>
<evidence type="ECO:0000256" key="3">
    <source>
        <dbReference type="PROSITE-ProRule" id="PRU00284"/>
    </source>
</evidence>
<reference evidence="8" key="1">
    <citation type="submission" date="2022-09" db="EMBL/GenBank/DDBJ databases">
        <title>Diverse halophilic archaea isolated from saline environments.</title>
        <authorList>
            <person name="Cui H.-L."/>
        </authorList>
    </citation>
    <scope>NUCLEOTIDE SEQUENCE</scope>
    <source>
        <strain evidence="8">ZS-35-S2</strain>
    </source>
</reference>
<dbReference type="PROSITE" id="PS50112">
    <property type="entry name" value="PAS"/>
    <property type="match status" value="1"/>
</dbReference>
<accession>A0A9E7R5Y3</accession>
<keyword evidence="4" id="KW-0175">Coiled coil</keyword>
<name>A0A9E7R5Y3_9EURY</name>
<dbReference type="SUPFAM" id="SSF55785">
    <property type="entry name" value="PYP-like sensor domain (PAS domain)"/>
    <property type="match status" value="1"/>
</dbReference>
<dbReference type="InterPro" id="IPR000014">
    <property type="entry name" value="PAS"/>
</dbReference>